<sequence length="911" mass="101080">MESSTEIGLLGDLITRFREGAEKDAGDILGAEIPEKLGRILHRITEILSRNDAERLLEHGVTLWNSVVTVDVPEKSAQEKENNVNLVKLRHIAADAIYMGISALGGISTKFEITDASLLQFYSACGRRYMDIENLDLADVCYQKAFEFLNSMDTAGKPRESSQKQLAKVVFELFMGAAECAWEKKDTESAFVLVESAAKKIDDIPEEIDFLARLLEQAEEHHKDTATQYFLFKASLSAESGNSKLVLNRLLGDEKLDVDIALTALNLAMEKKLSEEALEGYELLLRNSALKRTEIVSATQQFAEASAAIGRIEKAFQIASSALKDSVSLLDAEHTQKEISQWTGVLLSIGSSLADKQYYSSASKFLNLAVDLIDNHCAASTQYNQVSVLKLCISCEILAGAEQHSGSDHKAVDHPLSTAMKHAAALFEKDGDSFETNLLLFRIHVLRKEEELAIESIVQATKCDGALADSLVAAAMEAKERGLEAVTRSIFKEILSSDSVDTKGLPQGFYGYSTIHDRYLLLRHQLTRQLSIRTVLQAAALAYYELTGIDPQGEIKSVTHDQTEIKNADPSNGLENLAEVLQLGLDGIDRFGAKAAFVEEELEEGASNLCDIAWNAGRFAGESSYHKLWARFFAMSFKYGSIRKGQKIARIMTITALLEDPSYEQEVERLKEALNLIHDTRDLIDRCQQMFNPAQIQSEDAAVPLLVLLETRTRARLGDFEGLESAVLGLLGKGGQQLAPLLEKVAAICFQARGQVSRGDHVEGSAFRENCLDLAQRVLEFSYQTRLESGLYLDDLNGVAVLLRELANLSFAKKAESCFEFLKEISTLVEKHSTYPGDESRWAASRSWELAQLFLKCDKMDEFNNFGEIAIKICQESSSACKLHAFVKPLQDFITSQNKLRRENDAFHDSR</sequence>
<gene>
    <name evidence="1" type="ORF">NDN08_002868</name>
</gene>
<accession>A0AAV8UUY7</accession>
<organism evidence="1 2">
    <name type="scientific">Rhodosorus marinus</name>
    <dbReference type="NCBI Taxonomy" id="101924"/>
    <lineage>
        <taxon>Eukaryota</taxon>
        <taxon>Rhodophyta</taxon>
        <taxon>Stylonematophyceae</taxon>
        <taxon>Stylonematales</taxon>
        <taxon>Stylonemataceae</taxon>
        <taxon>Rhodosorus</taxon>
    </lineage>
</organism>
<reference evidence="1 2" key="1">
    <citation type="journal article" date="2023" name="Nat. Commun.">
        <title>Origin of minicircular mitochondrial genomes in red algae.</title>
        <authorList>
            <person name="Lee Y."/>
            <person name="Cho C.H."/>
            <person name="Lee Y.M."/>
            <person name="Park S.I."/>
            <person name="Yang J.H."/>
            <person name="West J.A."/>
            <person name="Bhattacharya D."/>
            <person name="Yoon H.S."/>
        </authorList>
    </citation>
    <scope>NUCLEOTIDE SEQUENCE [LARGE SCALE GENOMIC DNA]</scope>
    <source>
        <strain evidence="1 2">CCMP1338</strain>
        <tissue evidence="1">Whole cell</tissue>
    </source>
</reference>
<dbReference type="Proteomes" id="UP001157974">
    <property type="component" value="Unassembled WGS sequence"/>
</dbReference>
<dbReference type="AlphaFoldDB" id="A0AAV8UUY7"/>
<dbReference type="InterPro" id="IPR039057">
    <property type="entry name" value="Spo22/ZIP4"/>
</dbReference>
<dbReference type="EMBL" id="JAMWBK010000003">
    <property type="protein sequence ID" value="KAJ8906375.1"/>
    <property type="molecule type" value="Genomic_DNA"/>
</dbReference>
<dbReference type="GO" id="GO:0090173">
    <property type="term" value="P:regulation of synaptonemal complex assembly"/>
    <property type="evidence" value="ECO:0007669"/>
    <property type="project" value="InterPro"/>
</dbReference>
<dbReference type="PANTHER" id="PTHR40375">
    <property type="entry name" value="SPORULATION-SPECIFIC PROTEIN 22"/>
    <property type="match status" value="1"/>
</dbReference>
<keyword evidence="2" id="KW-1185">Reference proteome</keyword>
<name>A0AAV8UUY7_9RHOD</name>
<evidence type="ECO:0008006" key="3">
    <source>
        <dbReference type="Google" id="ProtNLM"/>
    </source>
</evidence>
<comment type="caution">
    <text evidence="1">The sequence shown here is derived from an EMBL/GenBank/DDBJ whole genome shotgun (WGS) entry which is preliminary data.</text>
</comment>
<protein>
    <recommendedName>
        <fullName evidence="3">Protein ZIP4 homolog</fullName>
    </recommendedName>
</protein>
<evidence type="ECO:0000313" key="1">
    <source>
        <dbReference type="EMBL" id="KAJ8906375.1"/>
    </source>
</evidence>
<dbReference type="PANTHER" id="PTHR40375:SF2">
    <property type="entry name" value="SPORULATION-SPECIFIC PROTEIN 22"/>
    <property type="match status" value="1"/>
</dbReference>
<evidence type="ECO:0000313" key="2">
    <source>
        <dbReference type="Proteomes" id="UP001157974"/>
    </source>
</evidence>
<proteinExistence type="predicted"/>